<name>A0A532V4H0_UNCL8</name>
<organism evidence="2 3">
    <name type="scientific">candidate division LCP-89 bacterium B3_LCP</name>
    <dbReference type="NCBI Taxonomy" id="2012998"/>
    <lineage>
        <taxon>Bacteria</taxon>
        <taxon>Pseudomonadati</taxon>
        <taxon>Bacteria division LCP-89</taxon>
    </lineage>
</organism>
<feature type="transmembrane region" description="Helical" evidence="1">
    <location>
        <begin position="105"/>
        <end position="129"/>
    </location>
</feature>
<dbReference type="InterPro" id="IPR010787">
    <property type="entry name" value="DUF1385"/>
</dbReference>
<gene>
    <name evidence="2" type="ORF">CEE37_04830</name>
</gene>
<dbReference type="PANTHER" id="PTHR42867:SF1">
    <property type="entry name" value="MEMBRANE PROTEIN-RELATED"/>
    <property type="match status" value="1"/>
</dbReference>
<evidence type="ECO:0000313" key="2">
    <source>
        <dbReference type="EMBL" id="TKJ41897.1"/>
    </source>
</evidence>
<dbReference type="PANTHER" id="PTHR42867">
    <property type="entry name" value="MEMBRANE PROTEIN-RELATED"/>
    <property type="match status" value="1"/>
</dbReference>
<feature type="transmembrane region" description="Helical" evidence="1">
    <location>
        <begin position="209"/>
        <end position="232"/>
    </location>
</feature>
<proteinExistence type="predicted"/>
<feature type="transmembrane region" description="Helical" evidence="1">
    <location>
        <begin position="141"/>
        <end position="160"/>
    </location>
</feature>
<keyword evidence="1" id="KW-1133">Transmembrane helix</keyword>
<feature type="transmembrane region" description="Helical" evidence="1">
    <location>
        <begin position="238"/>
        <end position="260"/>
    </location>
</feature>
<dbReference type="Proteomes" id="UP000319619">
    <property type="component" value="Unassembled WGS sequence"/>
</dbReference>
<dbReference type="AlphaFoldDB" id="A0A532V4H0"/>
<dbReference type="Pfam" id="PF07136">
    <property type="entry name" value="DUF1385"/>
    <property type="match status" value="1"/>
</dbReference>
<accession>A0A532V4H0</accession>
<sequence>MKEKAGNNQQPRVGGQAIIEGVMMRSPERVSAAVRLPDGNIEHRTWISKTWSKRNKITGLPVIRGAVSLAEALVLGIRTLNWSADIAMEHEKGKSEKKNGKRSSIGLSLTLVVAFILAIVLFMFVPYQLASLLKTEENQPLFHLVAGSSRILIFLAYVWLISRMKDIQRVFEYHGSEHQAIYTYEKGLELNPENAGLQSRLHPRCGTSFLLIVALSTMLLFIIFDIIVVALWGSYPNVLVRLLVHLPFLPLVAGLSYELLRLSDRYSTTPLLRSLIVPGLALQRLTTRPPDDSQREIAIFALKSALNGDACLEPEEHIDQS</sequence>
<evidence type="ECO:0008006" key="4">
    <source>
        <dbReference type="Google" id="ProtNLM"/>
    </source>
</evidence>
<evidence type="ECO:0000313" key="3">
    <source>
        <dbReference type="Proteomes" id="UP000319619"/>
    </source>
</evidence>
<comment type="caution">
    <text evidence="2">The sequence shown here is derived from an EMBL/GenBank/DDBJ whole genome shotgun (WGS) entry which is preliminary data.</text>
</comment>
<reference evidence="2 3" key="1">
    <citation type="submission" date="2017-06" db="EMBL/GenBank/DDBJ databases">
        <title>Novel microbial phyla capable of carbon fixation and sulfur reduction in deep-sea sediments.</title>
        <authorList>
            <person name="Huang J."/>
            <person name="Baker B."/>
            <person name="Wang Y."/>
        </authorList>
    </citation>
    <scope>NUCLEOTIDE SEQUENCE [LARGE SCALE GENOMIC DNA]</scope>
    <source>
        <strain evidence="2">B3_LCP</strain>
    </source>
</reference>
<dbReference type="EMBL" id="NJBN01000002">
    <property type="protein sequence ID" value="TKJ41897.1"/>
    <property type="molecule type" value="Genomic_DNA"/>
</dbReference>
<protein>
    <recommendedName>
        <fullName evidence="4">Metal-dependent enzyme</fullName>
    </recommendedName>
</protein>
<keyword evidence="1" id="KW-0472">Membrane</keyword>
<evidence type="ECO:0000256" key="1">
    <source>
        <dbReference type="SAM" id="Phobius"/>
    </source>
</evidence>
<keyword evidence="1" id="KW-0812">Transmembrane</keyword>